<keyword evidence="3" id="KW-1185">Reference proteome</keyword>
<dbReference type="KEGG" id="dalk:DSCA_35740"/>
<keyword evidence="1" id="KW-0472">Membrane</keyword>
<proteinExistence type="predicted"/>
<evidence type="ECO:0000313" key="3">
    <source>
        <dbReference type="Proteomes" id="UP000427906"/>
    </source>
</evidence>
<keyword evidence="1" id="KW-1133">Transmembrane helix</keyword>
<dbReference type="Proteomes" id="UP000427906">
    <property type="component" value="Chromosome"/>
</dbReference>
<reference evidence="2 3" key="1">
    <citation type="submission" date="2019-11" db="EMBL/GenBank/DDBJ databases">
        <title>Comparative genomics of hydrocarbon-degrading Desulfosarcina strains.</title>
        <authorList>
            <person name="Watanabe M."/>
            <person name="Kojima H."/>
            <person name="Fukui M."/>
        </authorList>
    </citation>
    <scope>NUCLEOTIDE SEQUENCE [LARGE SCALE GENOMIC DNA]</scope>
    <source>
        <strain evidence="2 3">PL12</strain>
    </source>
</reference>
<dbReference type="AlphaFoldDB" id="A0A5K7YTN8"/>
<evidence type="ECO:0000313" key="2">
    <source>
        <dbReference type="EMBL" id="BBO69644.1"/>
    </source>
</evidence>
<name>A0A5K7YTN8_9BACT</name>
<organism evidence="2 3">
    <name type="scientific">Desulfosarcina alkanivorans</name>
    <dbReference type="NCBI Taxonomy" id="571177"/>
    <lineage>
        <taxon>Bacteria</taxon>
        <taxon>Pseudomonadati</taxon>
        <taxon>Thermodesulfobacteriota</taxon>
        <taxon>Desulfobacteria</taxon>
        <taxon>Desulfobacterales</taxon>
        <taxon>Desulfosarcinaceae</taxon>
        <taxon>Desulfosarcina</taxon>
    </lineage>
</organism>
<gene>
    <name evidence="2" type="ORF">DSCA_35740</name>
</gene>
<accession>A0A5K7YTN8</accession>
<dbReference type="EMBL" id="AP021874">
    <property type="protein sequence ID" value="BBO69644.1"/>
    <property type="molecule type" value="Genomic_DNA"/>
</dbReference>
<dbReference type="RefSeq" id="WP_155317664.1">
    <property type="nucleotide sequence ID" value="NZ_AP021874.1"/>
</dbReference>
<protein>
    <submittedName>
        <fullName evidence="2">Uncharacterized protein</fullName>
    </submittedName>
</protein>
<feature type="transmembrane region" description="Helical" evidence="1">
    <location>
        <begin position="12"/>
        <end position="33"/>
    </location>
</feature>
<keyword evidence="1" id="KW-0812">Transmembrane</keyword>
<sequence length="127" mass="15132">MITFSFSNNYSWVYYIISAGVIAILIRLINSFWRTFESEDKPKDRCKKFKDAFLGRGWIETRQFIDKARIKKENVKIANDYWYPFFLGWLELVSYPILLHSDKATYIGAWLAFKTVHKWGYSPGINR</sequence>
<evidence type="ECO:0000256" key="1">
    <source>
        <dbReference type="SAM" id="Phobius"/>
    </source>
</evidence>